<dbReference type="RefSeq" id="WP_054063841.1">
    <property type="nucleotide sequence ID" value="NZ_JAQMZR010000028.1"/>
</dbReference>
<dbReference type="PATRIC" id="fig|50340.43.peg.1822"/>
<dbReference type="EMBL" id="JSYZ01000018">
    <property type="protein sequence ID" value="KPA88847.1"/>
    <property type="molecule type" value="Genomic_DNA"/>
</dbReference>
<dbReference type="InterPro" id="IPR046239">
    <property type="entry name" value="DUF6272"/>
</dbReference>
<keyword evidence="2" id="KW-1185">Reference proteome</keyword>
<dbReference type="AlphaFoldDB" id="A0A0M9GE88"/>
<sequence length="189" mass="21056">MINSNAAHPDYHFFDLAQQRNVIFYHMGYFSHTIVSAMAEVVRLQLEISGVNGPTRRKLFSSFVELSQNIIHYSSDSLPGEPGEESALRQGAVCISSEGDRHLMLCANPIATGDVERLREKLEPLRNMSLEEIKQAYKVTLRAETPLESKGAGLGFLTMARDSSAPLEFDFYPRADEPGTTLFCLKATI</sequence>
<evidence type="ECO:0000313" key="1">
    <source>
        <dbReference type="EMBL" id="KPA88847.1"/>
    </source>
</evidence>
<reference evidence="1 2" key="1">
    <citation type="journal article" date="2015" name="PLoS ONE">
        <title>Rice-Infecting Pseudomonas Genomes Are Highly Accessorized and Harbor Multiple Putative Virulence Mechanisms to Cause Sheath Brown Rot.</title>
        <authorList>
            <person name="Quibod I.L."/>
            <person name="Grande G."/>
            <person name="Oreiro E.G."/>
            <person name="Borja F.N."/>
            <person name="Dossa G.S."/>
            <person name="Mauleon R."/>
            <person name="Cruz C.V."/>
            <person name="Oliva R."/>
        </authorList>
    </citation>
    <scope>NUCLEOTIDE SEQUENCE [LARGE SCALE GENOMIC DNA]</scope>
    <source>
        <strain evidence="1 2">IRRI 6609</strain>
    </source>
</reference>
<dbReference type="OrthoDB" id="5365713at2"/>
<dbReference type="Proteomes" id="UP000037931">
    <property type="component" value="Unassembled WGS sequence"/>
</dbReference>
<protein>
    <submittedName>
        <fullName evidence="1">Uncharacterized protein</fullName>
    </submittedName>
</protein>
<comment type="caution">
    <text evidence="1">The sequence shown here is derived from an EMBL/GenBank/DDBJ whole genome shotgun (WGS) entry which is preliminary data.</text>
</comment>
<dbReference type="STRING" id="50340.PF66_04523"/>
<organism evidence="1 2">
    <name type="scientific">Pseudomonas asplenii</name>
    <dbReference type="NCBI Taxonomy" id="53407"/>
    <lineage>
        <taxon>Bacteria</taxon>
        <taxon>Pseudomonadati</taxon>
        <taxon>Pseudomonadota</taxon>
        <taxon>Gammaproteobacteria</taxon>
        <taxon>Pseudomonadales</taxon>
        <taxon>Pseudomonadaceae</taxon>
        <taxon>Pseudomonas</taxon>
    </lineage>
</organism>
<dbReference type="Pfam" id="PF19788">
    <property type="entry name" value="DUF6272"/>
    <property type="match status" value="1"/>
</dbReference>
<dbReference type="NCBIfam" id="NF038262">
    <property type="entry name" value="SiaB_fam_kinase"/>
    <property type="match status" value="1"/>
</dbReference>
<gene>
    <name evidence="1" type="ORF">PF66_04523</name>
</gene>
<accession>A0A0M9GE88</accession>
<evidence type="ECO:0000313" key="2">
    <source>
        <dbReference type="Proteomes" id="UP000037931"/>
    </source>
</evidence>
<name>A0A0M9GE88_9PSED</name>
<proteinExistence type="predicted"/>